<gene>
    <name evidence="2" type="primary">ymcC</name>
    <name evidence="2" type="ORF">J21TS3_44180</name>
</gene>
<organism evidence="2 3">
    <name type="scientific">Paenibacillus cookii</name>
    <dbReference type="NCBI Taxonomy" id="157839"/>
    <lineage>
        <taxon>Bacteria</taxon>
        <taxon>Bacillati</taxon>
        <taxon>Bacillota</taxon>
        <taxon>Bacilli</taxon>
        <taxon>Bacillales</taxon>
        <taxon>Paenibacillaceae</taxon>
        <taxon>Paenibacillus</taxon>
    </lineage>
</organism>
<accession>A0ABQ4M238</accession>
<keyword evidence="1" id="KW-1133">Transmembrane helix</keyword>
<evidence type="ECO:0000256" key="1">
    <source>
        <dbReference type="SAM" id="Phobius"/>
    </source>
</evidence>
<dbReference type="EMBL" id="BORW01000033">
    <property type="protein sequence ID" value="GIO69597.1"/>
    <property type="molecule type" value="Genomic_DNA"/>
</dbReference>
<protein>
    <submittedName>
        <fullName evidence="2">Membrane protein YmcC</fullName>
    </submittedName>
</protein>
<keyword evidence="3" id="KW-1185">Reference proteome</keyword>
<evidence type="ECO:0000313" key="3">
    <source>
        <dbReference type="Proteomes" id="UP000680638"/>
    </source>
</evidence>
<reference evidence="2 3" key="1">
    <citation type="submission" date="2021-03" db="EMBL/GenBank/DDBJ databases">
        <title>Antimicrobial resistance genes in bacteria isolated from Japanese honey, and their potential for conferring macrolide and lincosamide resistance in the American foulbrood pathogen Paenibacillus larvae.</title>
        <authorList>
            <person name="Okamoto M."/>
            <person name="Kumagai M."/>
            <person name="Kanamori H."/>
            <person name="Takamatsu D."/>
        </authorList>
    </citation>
    <scope>NUCLEOTIDE SEQUENCE [LARGE SCALE GENOMIC DNA]</scope>
    <source>
        <strain evidence="2 3">J21TS3</strain>
    </source>
</reference>
<keyword evidence="1" id="KW-0812">Transmembrane</keyword>
<name>A0ABQ4M238_9BACL</name>
<comment type="caution">
    <text evidence="2">The sequence shown here is derived from an EMBL/GenBank/DDBJ whole genome shotgun (WGS) entry which is preliminary data.</text>
</comment>
<keyword evidence="1" id="KW-0472">Membrane</keyword>
<evidence type="ECO:0000313" key="2">
    <source>
        <dbReference type="EMBL" id="GIO69597.1"/>
    </source>
</evidence>
<feature type="transmembrane region" description="Helical" evidence="1">
    <location>
        <begin position="118"/>
        <end position="139"/>
    </location>
</feature>
<sequence length="177" mass="19976">MIAALIVACEIGFWVLVLAGLSARYIAGWKRTGAVLLVATPVVDILLIAFTVIDLRSGTTAEFMHGLAAIYIGVTVAYGHRMIKWADERFAYRFAGGEKPAPAPKYGKERARREREGWYRHLMAWVVGVVLLMLMIWMVNDPSRTEALKGIPRMWGMILAIDFLISFSYTIWPKEQK</sequence>
<feature type="transmembrane region" description="Helical" evidence="1">
    <location>
        <begin position="65"/>
        <end position="83"/>
    </location>
</feature>
<feature type="transmembrane region" description="Helical" evidence="1">
    <location>
        <begin position="154"/>
        <end position="172"/>
    </location>
</feature>
<feature type="transmembrane region" description="Helical" evidence="1">
    <location>
        <begin position="34"/>
        <end position="53"/>
    </location>
</feature>
<proteinExistence type="predicted"/>
<dbReference type="RefSeq" id="WP_212952171.1">
    <property type="nucleotide sequence ID" value="NZ_BORW01000033.1"/>
</dbReference>
<dbReference type="Proteomes" id="UP000680638">
    <property type="component" value="Unassembled WGS sequence"/>
</dbReference>
<feature type="transmembrane region" description="Helical" evidence="1">
    <location>
        <begin position="6"/>
        <end position="27"/>
    </location>
</feature>